<feature type="compositionally biased region" description="Basic residues" evidence="1">
    <location>
        <begin position="119"/>
        <end position="129"/>
    </location>
</feature>
<dbReference type="OrthoDB" id="5983381at2759"/>
<organism evidence="3 4">
    <name type="scientific">Albula glossodonta</name>
    <name type="common">roundjaw bonefish</name>
    <dbReference type="NCBI Taxonomy" id="121402"/>
    <lineage>
        <taxon>Eukaryota</taxon>
        <taxon>Metazoa</taxon>
        <taxon>Chordata</taxon>
        <taxon>Craniata</taxon>
        <taxon>Vertebrata</taxon>
        <taxon>Euteleostomi</taxon>
        <taxon>Actinopterygii</taxon>
        <taxon>Neopterygii</taxon>
        <taxon>Teleostei</taxon>
        <taxon>Albuliformes</taxon>
        <taxon>Albulidae</taxon>
        <taxon>Albula</taxon>
    </lineage>
</organism>
<keyword evidence="2" id="KW-1133">Transmembrane helix</keyword>
<proteinExistence type="predicted"/>
<evidence type="ECO:0000313" key="4">
    <source>
        <dbReference type="Proteomes" id="UP000824540"/>
    </source>
</evidence>
<accession>A0A8T2NB04</accession>
<comment type="caution">
    <text evidence="3">The sequence shown here is derived from an EMBL/GenBank/DDBJ whole genome shotgun (WGS) entry which is preliminary data.</text>
</comment>
<dbReference type="EMBL" id="JAFBMS010000095">
    <property type="protein sequence ID" value="KAG9337114.1"/>
    <property type="molecule type" value="Genomic_DNA"/>
</dbReference>
<evidence type="ECO:0000313" key="3">
    <source>
        <dbReference type="EMBL" id="KAG9337114.1"/>
    </source>
</evidence>
<dbReference type="Proteomes" id="UP000824540">
    <property type="component" value="Unassembled WGS sequence"/>
</dbReference>
<feature type="region of interest" description="Disordered" evidence="1">
    <location>
        <begin position="103"/>
        <end position="129"/>
    </location>
</feature>
<evidence type="ECO:0000256" key="1">
    <source>
        <dbReference type="SAM" id="MobiDB-lite"/>
    </source>
</evidence>
<keyword evidence="2" id="KW-0472">Membrane</keyword>
<keyword evidence="4" id="KW-1185">Reference proteome</keyword>
<name>A0A8T2NB04_9TELE</name>
<feature type="transmembrane region" description="Helical" evidence="2">
    <location>
        <begin position="32"/>
        <end position="53"/>
    </location>
</feature>
<reference evidence="3" key="1">
    <citation type="thesis" date="2021" institute="BYU ScholarsArchive" country="Provo, UT, USA">
        <title>Applications of and Algorithms for Genome Assembly and Genomic Analyses with an Emphasis on Marine Teleosts.</title>
        <authorList>
            <person name="Pickett B.D."/>
        </authorList>
    </citation>
    <scope>NUCLEOTIDE SEQUENCE</scope>
    <source>
        <strain evidence="3">HI-2016</strain>
    </source>
</reference>
<dbReference type="AlphaFoldDB" id="A0A8T2NB04"/>
<gene>
    <name evidence="3" type="ORF">JZ751_029782</name>
</gene>
<protein>
    <submittedName>
        <fullName evidence="3">Uncharacterized protein</fullName>
    </submittedName>
</protein>
<sequence>MKAMERNGHTRCAEDMESKAASRGQQYCCRTFANVLSLLFSVASLAYCVFLSVQTSEIRARVAELDNGNAELLYRPVPGFAMDKLDSLIHERVDQLLSQLEARDSTGSGQAVCTIGGRSSRRRKSGSLR</sequence>
<evidence type="ECO:0000256" key="2">
    <source>
        <dbReference type="SAM" id="Phobius"/>
    </source>
</evidence>
<keyword evidence="2" id="KW-0812">Transmembrane</keyword>